<dbReference type="EMBL" id="UINC01098069">
    <property type="protein sequence ID" value="SVC56298.1"/>
    <property type="molecule type" value="Genomic_DNA"/>
</dbReference>
<sequence length="23" mass="2445">MRLTKIPAVFIICIGLAISSVAK</sequence>
<reference evidence="1" key="1">
    <citation type="submission" date="2018-05" db="EMBL/GenBank/DDBJ databases">
        <authorList>
            <person name="Lanie J.A."/>
            <person name="Ng W.-L."/>
            <person name="Kazmierczak K.M."/>
            <person name="Andrzejewski T.M."/>
            <person name="Davidsen T.M."/>
            <person name="Wayne K.J."/>
            <person name="Tettelin H."/>
            <person name="Glass J.I."/>
            <person name="Rusch D."/>
            <person name="Podicherti R."/>
            <person name="Tsui H.-C.T."/>
            <person name="Winkler M.E."/>
        </authorList>
    </citation>
    <scope>NUCLEOTIDE SEQUENCE</scope>
</reference>
<dbReference type="AlphaFoldDB" id="A0A382N6X5"/>
<evidence type="ECO:0000313" key="1">
    <source>
        <dbReference type="EMBL" id="SVC56298.1"/>
    </source>
</evidence>
<proteinExistence type="predicted"/>
<feature type="non-terminal residue" evidence="1">
    <location>
        <position position="23"/>
    </location>
</feature>
<name>A0A382N6X5_9ZZZZ</name>
<protein>
    <submittedName>
        <fullName evidence="1">Uncharacterized protein</fullName>
    </submittedName>
</protein>
<accession>A0A382N6X5</accession>
<organism evidence="1">
    <name type="scientific">marine metagenome</name>
    <dbReference type="NCBI Taxonomy" id="408172"/>
    <lineage>
        <taxon>unclassified sequences</taxon>
        <taxon>metagenomes</taxon>
        <taxon>ecological metagenomes</taxon>
    </lineage>
</organism>
<gene>
    <name evidence="1" type="ORF">METZ01_LOCUS309152</name>
</gene>